<evidence type="ECO:0000313" key="1">
    <source>
        <dbReference type="EMBL" id="SEG51106.1"/>
    </source>
</evidence>
<dbReference type="SUPFAM" id="SSF53335">
    <property type="entry name" value="S-adenosyl-L-methionine-dependent methyltransferases"/>
    <property type="match status" value="1"/>
</dbReference>
<evidence type="ECO:0008006" key="3">
    <source>
        <dbReference type="Google" id="ProtNLM"/>
    </source>
</evidence>
<dbReference type="AlphaFoldDB" id="A0A1H6ATG1"/>
<accession>A0A1H6ATG1</accession>
<dbReference type="EMBL" id="FNUY01000006">
    <property type="protein sequence ID" value="SEG51106.1"/>
    <property type="molecule type" value="Genomic_DNA"/>
</dbReference>
<dbReference type="Proteomes" id="UP000236743">
    <property type="component" value="Unassembled WGS sequence"/>
</dbReference>
<evidence type="ECO:0000313" key="2">
    <source>
        <dbReference type="Proteomes" id="UP000236743"/>
    </source>
</evidence>
<name>A0A1H6ATG1_9HYPH</name>
<reference evidence="1 2" key="1">
    <citation type="submission" date="2016-10" db="EMBL/GenBank/DDBJ databases">
        <authorList>
            <person name="de Groot N.N."/>
        </authorList>
    </citation>
    <scope>NUCLEOTIDE SEQUENCE [LARGE SCALE GENOMIC DNA]</scope>
    <source>
        <strain evidence="1 2">DSM 26656</strain>
    </source>
</reference>
<dbReference type="Gene3D" id="3.40.50.150">
    <property type="entry name" value="Vaccinia Virus protein VP39"/>
    <property type="match status" value="1"/>
</dbReference>
<keyword evidence="2" id="KW-1185">Reference proteome</keyword>
<dbReference type="RefSeq" id="WP_103873375.1">
    <property type="nucleotide sequence ID" value="NZ_FNUY01000006.1"/>
</dbReference>
<dbReference type="OrthoDB" id="8064566at2"/>
<sequence>MTQDPPSEAFHDLLRGVAALTDNAIANDIARLYGKGAPADLSIACNHKQVASKQWLVAALAETLPRPNGPVWVLGAWYGVLGALLLDDPGLTIGEVVSLDIEPACAAVAETLNHRHVAAGRFRAVTADMMSLDFGAQQPAPGLVINTSCEHLADVPGWLATLPAGLPLVLQSNDYVREPDHRSCVPSLAAFRAQAALSEVLFAGERPTKNYTRFMLIGRR</sequence>
<gene>
    <name evidence="1" type="ORF">SAMN04488115_10677</name>
</gene>
<dbReference type="InterPro" id="IPR029063">
    <property type="entry name" value="SAM-dependent_MTases_sf"/>
</dbReference>
<proteinExistence type="predicted"/>
<organism evidence="1 2">
    <name type="scientific">Bosea lathyri</name>
    <dbReference type="NCBI Taxonomy" id="1036778"/>
    <lineage>
        <taxon>Bacteria</taxon>
        <taxon>Pseudomonadati</taxon>
        <taxon>Pseudomonadota</taxon>
        <taxon>Alphaproteobacteria</taxon>
        <taxon>Hyphomicrobiales</taxon>
        <taxon>Boseaceae</taxon>
        <taxon>Bosea</taxon>
    </lineage>
</organism>
<protein>
    <recommendedName>
        <fullName evidence="3">Methyltransferase domain-containing protein</fullName>
    </recommendedName>
</protein>